<dbReference type="EMBL" id="REGN01007653">
    <property type="protein sequence ID" value="RNA05644.1"/>
    <property type="molecule type" value="Genomic_DNA"/>
</dbReference>
<evidence type="ECO:0000313" key="1">
    <source>
        <dbReference type="EMBL" id="RNA05644.1"/>
    </source>
</evidence>
<name>A0A3M7Q350_BRAPC</name>
<reference evidence="1 2" key="1">
    <citation type="journal article" date="2018" name="Sci. Rep.">
        <title>Genomic signatures of local adaptation to the degree of environmental predictability in rotifers.</title>
        <authorList>
            <person name="Franch-Gras L."/>
            <person name="Hahn C."/>
            <person name="Garcia-Roger E.M."/>
            <person name="Carmona M.J."/>
            <person name="Serra M."/>
            <person name="Gomez A."/>
        </authorList>
    </citation>
    <scope>NUCLEOTIDE SEQUENCE [LARGE SCALE GENOMIC DNA]</scope>
    <source>
        <strain evidence="1">HYR1</strain>
    </source>
</reference>
<dbReference type="Proteomes" id="UP000276133">
    <property type="component" value="Unassembled WGS sequence"/>
</dbReference>
<accession>A0A3M7Q350</accession>
<protein>
    <submittedName>
        <fullName evidence="1">Uncharacterized protein</fullName>
    </submittedName>
</protein>
<evidence type="ECO:0000313" key="2">
    <source>
        <dbReference type="Proteomes" id="UP000276133"/>
    </source>
</evidence>
<comment type="caution">
    <text evidence="1">The sequence shown here is derived from an EMBL/GenBank/DDBJ whole genome shotgun (WGS) entry which is preliminary data.</text>
</comment>
<proteinExistence type="predicted"/>
<gene>
    <name evidence="1" type="ORF">BpHYR1_041860</name>
</gene>
<dbReference type="AlphaFoldDB" id="A0A3M7Q350"/>
<sequence length="70" mass="8435">MAVHGQFYDRPYFGPVVFWTGRLYGVSTFCYGLTEKGPTKPYFVDQEYIFLHFWYADKKKKKKKAQFQLH</sequence>
<keyword evidence="2" id="KW-1185">Reference proteome</keyword>
<organism evidence="1 2">
    <name type="scientific">Brachionus plicatilis</name>
    <name type="common">Marine rotifer</name>
    <name type="synonym">Brachionus muelleri</name>
    <dbReference type="NCBI Taxonomy" id="10195"/>
    <lineage>
        <taxon>Eukaryota</taxon>
        <taxon>Metazoa</taxon>
        <taxon>Spiralia</taxon>
        <taxon>Gnathifera</taxon>
        <taxon>Rotifera</taxon>
        <taxon>Eurotatoria</taxon>
        <taxon>Monogononta</taxon>
        <taxon>Pseudotrocha</taxon>
        <taxon>Ploima</taxon>
        <taxon>Brachionidae</taxon>
        <taxon>Brachionus</taxon>
    </lineage>
</organism>